<dbReference type="Pfam" id="PF02469">
    <property type="entry name" value="Fasciclin"/>
    <property type="match status" value="2"/>
</dbReference>
<comment type="caution">
    <text evidence="4">The sequence shown here is derived from an EMBL/GenBank/DDBJ whole genome shotgun (WGS) entry which is preliminary data.</text>
</comment>
<protein>
    <submittedName>
        <fullName evidence="4">Fasciclin-domain-containing protein</fullName>
    </submittedName>
</protein>
<name>A0AAN6USI2_9PEZI</name>
<reference evidence="4" key="2">
    <citation type="submission" date="2023-05" db="EMBL/GenBank/DDBJ databases">
        <authorList>
            <consortium name="Lawrence Berkeley National Laboratory"/>
            <person name="Steindorff A."/>
            <person name="Hensen N."/>
            <person name="Bonometti L."/>
            <person name="Westerberg I."/>
            <person name="Brannstrom I.O."/>
            <person name="Guillou S."/>
            <person name="Cros-Aarteil S."/>
            <person name="Calhoun S."/>
            <person name="Haridas S."/>
            <person name="Kuo A."/>
            <person name="Mondo S."/>
            <person name="Pangilinan J."/>
            <person name="Riley R."/>
            <person name="Labutti K."/>
            <person name="Andreopoulos B."/>
            <person name="Lipzen A."/>
            <person name="Chen C."/>
            <person name="Yanf M."/>
            <person name="Daum C."/>
            <person name="Ng V."/>
            <person name="Clum A."/>
            <person name="Ohm R."/>
            <person name="Martin F."/>
            <person name="Silar P."/>
            <person name="Natvig D."/>
            <person name="Lalanne C."/>
            <person name="Gautier V."/>
            <person name="Ament-Velasquez S.L."/>
            <person name="Kruys A."/>
            <person name="Hutchinson M.I."/>
            <person name="Powell A.J."/>
            <person name="Barry K."/>
            <person name="Miller A.N."/>
            <person name="Grigoriev I.V."/>
            <person name="Debuchy R."/>
            <person name="Gladieux P."/>
            <person name="Thoren M.H."/>
            <person name="Johannesson H."/>
        </authorList>
    </citation>
    <scope>NUCLEOTIDE SEQUENCE</scope>
    <source>
        <strain evidence="4">CBS 123565</strain>
    </source>
</reference>
<evidence type="ECO:0000313" key="4">
    <source>
        <dbReference type="EMBL" id="KAK4138432.1"/>
    </source>
</evidence>
<dbReference type="EMBL" id="MU853401">
    <property type="protein sequence ID" value="KAK4138432.1"/>
    <property type="molecule type" value="Genomic_DNA"/>
</dbReference>
<feature type="domain" description="FAS1" evidence="3">
    <location>
        <begin position="22"/>
        <end position="173"/>
    </location>
</feature>
<dbReference type="PANTHER" id="PTHR10900:SF77">
    <property type="entry name" value="FI19380P1"/>
    <property type="match status" value="1"/>
</dbReference>
<dbReference type="Proteomes" id="UP001304895">
    <property type="component" value="Unassembled WGS sequence"/>
</dbReference>
<reference evidence="4" key="1">
    <citation type="journal article" date="2023" name="Mol. Phylogenet. Evol.">
        <title>Genome-scale phylogeny and comparative genomics of the fungal order Sordariales.</title>
        <authorList>
            <person name="Hensen N."/>
            <person name="Bonometti L."/>
            <person name="Westerberg I."/>
            <person name="Brannstrom I.O."/>
            <person name="Guillou S."/>
            <person name="Cros-Aarteil S."/>
            <person name="Calhoun S."/>
            <person name="Haridas S."/>
            <person name="Kuo A."/>
            <person name="Mondo S."/>
            <person name="Pangilinan J."/>
            <person name="Riley R."/>
            <person name="LaButti K."/>
            <person name="Andreopoulos B."/>
            <person name="Lipzen A."/>
            <person name="Chen C."/>
            <person name="Yan M."/>
            <person name="Daum C."/>
            <person name="Ng V."/>
            <person name="Clum A."/>
            <person name="Steindorff A."/>
            <person name="Ohm R.A."/>
            <person name="Martin F."/>
            <person name="Silar P."/>
            <person name="Natvig D.O."/>
            <person name="Lalanne C."/>
            <person name="Gautier V."/>
            <person name="Ament-Velasquez S.L."/>
            <person name="Kruys A."/>
            <person name="Hutchinson M.I."/>
            <person name="Powell A.J."/>
            <person name="Barry K."/>
            <person name="Miller A.N."/>
            <person name="Grigoriev I.V."/>
            <person name="Debuchy R."/>
            <person name="Gladieux P."/>
            <person name="Hiltunen Thoren M."/>
            <person name="Johannesson H."/>
        </authorList>
    </citation>
    <scope>NUCLEOTIDE SEQUENCE</scope>
    <source>
        <strain evidence="4">CBS 123565</strain>
    </source>
</reference>
<dbReference type="GO" id="GO:0000329">
    <property type="term" value="C:fungal-type vacuole membrane"/>
    <property type="evidence" value="ECO:0007669"/>
    <property type="project" value="TreeGrafter"/>
</dbReference>
<feature type="region of interest" description="Disordered" evidence="1">
    <location>
        <begin position="307"/>
        <end position="330"/>
    </location>
</feature>
<evidence type="ECO:0000256" key="2">
    <source>
        <dbReference type="SAM" id="SignalP"/>
    </source>
</evidence>
<dbReference type="PANTHER" id="PTHR10900">
    <property type="entry name" value="PERIOSTIN-RELATED"/>
    <property type="match status" value="1"/>
</dbReference>
<evidence type="ECO:0000259" key="3">
    <source>
        <dbReference type="PROSITE" id="PS50213"/>
    </source>
</evidence>
<dbReference type="SMART" id="SM00554">
    <property type="entry name" value="FAS1"/>
    <property type="match status" value="2"/>
</dbReference>
<evidence type="ECO:0000256" key="1">
    <source>
        <dbReference type="SAM" id="MobiDB-lite"/>
    </source>
</evidence>
<dbReference type="SUPFAM" id="SSF82153">
    <property type="entry name" value="FAS1 domain"/>
    <property type="match status" value="2"/>
</dbReference>
<keyword evidence="2" id="KW-0732">Signal</keyword>
<accession>A0AAN6USI2</accession>
<dbReference type="InterPro" id="IPR036378">
    <property type="entry name" value="FAS1_dom_sf"/>
</dbReference>
<feature type="chain" id="PRO_5042902254" evidence="2">
    <location>
        <begin position="22"/>
        <end position="381"/>
    </location>
</feature>
<keyword evidence="5" id="KW-1185">Reference proteome</keyword>
<dbReference type="InterPro" id="IPR050904">
    <property type="entry name" value="Adhesion/Biosynth-related"/>
</dbReference>
<feature type="signal peptide" evidence="2">
    <location>
        <begin position="1"/>
        <end position="21"/>
    </location>
</feature>
<evidence type="ECO:0000313" key="5">
    <source>
        <dbReference type="Proteomes" id="UP001304895"/>
    </source>
</evidence>
<dbReference type="InterPro" id="IPR000782">
    <property type="entry name" value="FAS1_domain"/>
</dbReference>
<feature type="domain" description="FAS1" evidence="3">
    <location>
        <begin position="175"/>
        <end position="303"/>
    </location>
</feature>
<sequence>MRIKRLLSLCLLRVALGQTTAQTLGDVLTGQSATLSTLNTWLESQQLVYAMLSNAQGVTMLAPSNNALSQLTNTALATQLGEDANLLTAFLSYHVLNGTYSISDLSSGLTTTSPVPTLLDIAAYSNVTGGQRVAARSQNGAVTLISGNGAQSNIESSDFSYVGGTLHIIDSVLTIPAPLSTSLITAGLTAAVGAMRRASVESTLNTASDLTIFAPNNAAFNAIGSLVADMTDDQLSAVLSYHVVPGRVLYSELVAGGGRAGTAQGANVTFRAEDGGVFVNSARVVQADLLVGNGVVHVVDGVLNPANSTATPDPTASTQEPAFNGATSTDGGVPFTSAVTLSGTPTITVSGIPVSANVAPMRTAAVGVAALVGGAAVLAGW</sequence>
<dbReference type="PROSITE" id="PS50213">
    <property type="entry name" value="FAS1"/>
    <property type="match status" value="2"/>
</dbReference>
<dbReference type="AlphaFoldDB" id="A0AAN6USI2"/>
<dbReference type="Gene3D" id="2.30.180.10">
    <property type="entry name" value="FAS1 domain"/>
    <property type="match status" value="2"/>
</dbReference>
<organism evidence="4 5">
    <name type="scientific">Trichocladium antarcticum</name>
    <dbReference type="NCBI Taxonomy" id="1450529"/>
    <lineage>
        <taxon>Eukaryota</taxon>
        <taxon>Fungi</taxon>
        <taxon>Dikarya</taxon>
        <taxon>Ascomycota</taxon>
        <taxon>Pezizomycotina</taxon>
        <taxon>Sordariomycetes</taxon>
        <taxon>Sordariomycetidae</taxon>
        <taxon>Sordariales</taxon>
        <taxon>Chaetomiaceae</taxon>
        <taxon>Trichocladium</taxon>
    </lineage>
</organism>
<proteinExistence type="predicted"/>
<gene>
    <name evidence="4" type="ORF">BT67DRAFT_9152</name>
</gene>
<dbReference type="GO" id="GO:0016236">
    <property type="term" value="P:macroautophagy"/>
    <property type="evidence" value="ECO:0007669"/>
    <property type="project" value="TreeGrafter"/>
</dbReference>